<dbReference type="PANTHER" id="PTHR34216:SF7">
    <property type="entry name" value="POLY-BETA-1,6-N-ACETYL-D-GLUCOSAMINE N-DEACETYLASE"/>
    <property type="match status" value="1"/>
</dbReference>
<name>A0ABY2CMA0_METMH</name>
<sequence length="668" mass="77462">MIRVKCAVQFWSFLTLRTSCFQYLFPLKLMNMHIVARVIFVFFCLFAVPLSAAESGNSSFLVLNYHDILEEEERVPPFDRIAVNKDHLADHFAWLKQNNYHVISVQDLLDCMKGDKVLPAKAVMLTFDDGYLSFYTRAMPLLKKYKYPATLAVVGSWLEQQNVPGVKALMTPAQVRDVAESGLVEIASHTFDLHHGIVANPQGNQQSAVTSRLYSNEYDEYEKDEDYRKRIFQEVDKSSERLFQILGKRPRVMVWPYGEYNAIALEATKLAGMRLTMGLNDGANTLADAFVMKRMMITDDVNAKQFGEIVKNQRVGQELRVAHVDMDYIYDDDEEQTEKNLALVVERIKASGANTVYLQAYSDPDGDGNADKLYFPNRHLPVRRDMFNHVTLQLRTRAGVRVYAWMPIMAYKADVPLKWYVKEWRDGEPQLSRHIYTRLSPFNPEARQFVGEIYEDLAKHCDFNGILFHDDGILSDFEDVSPLAMEFSRNVWGMPAEFDTIHASSELRLRWAQHKTELIGQFTDYLADKVRFYRPYIKTARNFYSLPLLKPYSEEWYAQSFPAFLKHYDYVAVEAMPFMEEAENPKQWLIELVEKTAQYPGGLDKMVFELQAVNWKTKQDIAMPVFTEQFELLKKHGAKHIGYYPDNVFNDQPKLAELKKFFPVSKKD</sequence>
<feature type="transmembrane region" description="Helical" evidence="2">
    <location>
        <begin position="30"/>
        <end position="50"/>
    </location>
</feature>
<dbReference type="Proteomes" id="UP000295649">
    <property type="component" value="Unassembled WGS sequence"/>
</dbReference>
<organism evidence="4 5">
    <name type="scientific">Methylomonas methanica</name>
    <dbReference type="NCBI Taxonomy" id="421"/>
    <lineage>
        <taxon>Bacteria</taxon>
        <taxon>Pseudomonadati</taxon>
        <taxon>Pseudomonadota</taxon>
        <taxon>Gammaproteobacteria</taxon>
        <taxon>Methylococcales</taxon>
        <taxon>Methylococcaceae</taxon>
        <taxon>Methylomonas</taxon>
    </lineage>
</organism>
<dbReference type="NCBIfam" id="TIGR03938">
    <property type="entry name" value="deacetyl_PgaB"/>
    <property type="match status" value="1"/>
</dbReference>
<dbReference type="Pfam" id="PF14883">
    <property type="entry name" value="GHL13"/>
    <property type="match status" value="1"/>
</dbReference>
<keyword evidence="2" id="KW-0812">Transmembrane</keyword>
<protein>
    <submittedName>
        <fullName evidence="4">Biofilm PGA synthesis lipoprotein PgaB</fullName>
    </submittedName>
</protein>
<dbReference type="PANTHER" id="PTHR34216">
    <property type="match status" value="1"/>
</dbReference>
<proteinExistence type="predicted"/>
<dbReference type="InterPro" id="IPR002509">
    <property type="entry name" value="NODB_dom"/>
</dbReference>
<evidence type="ECO:0000256" key="2">
    <source>
        <dbReference type="SAM" id="Phobius"/>
    </source>
</evidence>
<reference evidence="4 5" key="1">
    <citation type="submission" date="2019-03" db="EMBL/GenBank/DDBJ databases">
        <title>Systems level insights into methane cycling in arid and semi-arid ecosystems.</title>
        <authorList>
            <person name="Kalyuzhnaya M."/>
        </authorList>
    </citation>
    <scope>NUCLEOTIDE SEQUENCE [LARGE SCALE GENOMIC DNA]</scope>
    <source>
        <strain evidence="4 5">S-1</strain>
    </source>
</reference>
<dbReference type="Gene3D" id="3.20.20.370">
    <property type="entry name" value="Glycoside hydrolase/deacetylase"/>
    <property type="match status" value="1"/>
</dbReference>
<dbReference type="InterPro" id="IPR023854">
    <property type="entry name" value="PGA_deacetylase_PgaB"/>
</dbReference>
<dbReference type="InterPro" id="IPR011330">
    <property type="entry name" value="Glyco_hydro/deAcase_b/a-brl"/>
</dbReference>
<evidence type="ECO:0000313" key="5">
    <source>
        <dbReference type="Proteomes" id="UP000295649"/>
    </source>
</evidence>
<dbReference type="InterPro" id="IPR032772">
    <property type="entry name" value="PGA_deacetylase_PgaB_C"/>
</dbReference>
<keyword evidence="4" id="KW-0449">Lipoprotein</keyword>
<dbReference type="Gene3D" id="3.20.20.80">
    <property type="entry name" value="Glycosidases"/>
    <property type="match status" value="1"/>
</dbReference>
<dbReference type="SUPFAM" id="SSF88713">
    <property type="entry name" value="Glycoside hydrolase/deacetylase"/>
    <property type="match status" value="1"/>
</dbReference>
<keyword evidence="1" id="KW-0732">Signal</keyword>
<evidence type="ECO:0000259" key="3">
    <source>
        <dbReference type="PROSITE" id="PS51677"/>
    </source>
</evidence>
<dbReference type="EMBL" id="SMCN01000009">
    <property type="protein sequence ID" value="TCV83567.1"/>
    <property type="molecule type" value="Genomic_DNA"/>
</dbReference>
<comment type="caution">
    <text evidence="4">The sequence shown here is derived from an EMBL/GenBank/DDBJ whole genome shotgun (WGS) entry which is preliminary data.</text>
</comment>
<accession>A0ABY2CMA0</accession>
<dbReference type="Pfam" id="PF01522">
    <property type="entry name" value="Polysacc_deac_1"/>
    <property type="match status" value="1"/>
</dbReference>
<evidence type="ECO:0000313" key="4">
    <source>
        <dbReference type="EMBL" id="TCV83567.1"/>
    </source>
</evidence>
<feature type="domain" description="NodB homology" evidence="3">
    <location>
        <begin position="121"/>
        <end position="356"/>
    </location>
</feature>
<keyword evidence="2" id="KW-1133">Transmembrane helix</keyword>
<keyword evidence="2" id="KW-0472">Membrane</keyword>
<dbReference type="InterPro" id="IPR051398">
    <property type="entry name" value="Polysacch_Deacetylase"/>
</dbReference>
<gene>
    <name evidence="4" type="ORF">EDE11_109124</name>
</gene>
<keyword evidence="5" id="KW-1185">Reference proteome</keyword>
<dbReference type="PROSITE" id="PS51677">
    <property type="entry name" value="NODB"/>
    <property type="match status" value="1"/>
</dbReference>
<evidence type="ECO:0000256" key="1">
    <source>
        <dbReference type="ARBA" id="ARBA00022729"/>
    </source>
</evidence>